<comment type="caution">
    <text evidence="9">The sequence shown here is derived from an EMBL/GenBank/DDBJ whole genome shotgun (WGS) entry which is preliminary data.</text>
</comment>
<dbReference type="Pfam" id="PF01435">
    <property type="entry name" value="Peptidase_M48"/>
    <property type="match status" value="1"/>
</dbReference>
<dbReference type="PANTHER" id="PTHR22726:SF1">
    <property type="entry name" value="METALLOENDOPEPTIDASE OMA1, MITOCHONDRIAL"/>
    <property type="match status" value="1"/>
</dbReference>
<evidence type="ECO:0000256" key="1">
    <source>
        <dbReference type="ARBA" id="ARBA00022670"/>
    </source>
</evidence>
<evidence type="ECO:0000256" key="6">
    <source>
        <dbReference type="RuleBase" id="RU003983"/>
    </source>
</evidence>
<organism evidence="9 10">
    <name type="scientific">Thauera sedimentorum</name>
    <dbReference type="NCBI Taxonomy" id="2767595"/>
    <lineage>
        <taxon>Bacteria</taxon>
        <taxon>Pseudomonadati</taxon>
        <taxon>Pseudomonadota</taxon>
        <taxon>Betaproteobacteria</taxon>
        <taxon>Rhodocyclales</taxon>
        <taxon>Zoogloeaceae</taxon>
        <taxon>Thauera</taxon>
    </lineage>
</organism>
<keyword evidence="5 6" id="KW-0482">Metalloprotease</keyword>
<gene>
    <name evidence="9" type="ORF">IFO67_09600</name>
</gene>
<dbReference type="InterPro" id="IPR001915">
    <property type="entry name" value="Peptidase_M48"/>
</dbReference>
<keyword evidence="7" id="KW-0732">Signal</keyword>
<evidence type="ECO:0000256" key="3">
    <source>
        <dbReference type="ARBA" id="ARBA00022801"/>
    </source>
</evidence>
<dbReference type="InterPro" id="IPR051156">
    <property type="entry name" value="Mito/Outer_Membr_Metalloprot"/>
</dbReference>
<evidence type="ECO:0000259" key="8">
    <source>
        <dbReference type="Pfam" id="PF01435"/>
    </source>
</evidence>
<keyword evidence="4 6" id="KW-0862">Zinc</keyword>
<feature type="domain" description="Peptidase M48" evidence="8">
    <location>
        <begin position="76"/>
        <end position="257"/>
    </location>
</feature>
<dbReference type="PROSITE" id="PS51257">
    <property type="entry name" value="PROKAR_LIPOPROTEIN"/>
    <property type="match status" value="1"/>
</dbReference>
<dbReference type="RefSeq" id="WP_187717869.1">
    <property type="nucleotide sequence ID" value="NZ_JACTAH010000001.1"/>
</dbReference>
<comment type="cofactor">
    <cofactor evidence="6">
        <name>Zn(2+)</name>
        <dbReference type="ChEBI" id="CHEBI:29105"/>
    </cofactor>
    <text evidence="6">Binds 1 zinc ion per subunit.</text>
</comment>
<proteinExistence type="inferred from homology"/>
<dbReference type="Gene3D" id="3.30.2010.10">
    <property type="entry name" value="Metalloproteases ('zincins'), catalytic domain"/>
    <property type="match status" value="1"/>
</dbReference>
<feature type="chain" id="PRO_5047445891" evidence="7">
    <location>
        <begin position="21"/>
        <end position="273"/>
    </location>
</feature>
<dbReference type="Proteomes" id="UP000603602">
    <property type="component" value="Unassembled WGS sequence"/>
</dbReference>
<evidence type="ECO:0000313" key="9">
    <source>
        <dbReference type="EMBL" id="MBD8503137.1"/>
    </source>
</evidence>
<keyword evidence="3 6" id="KW-0378">Hydrolase</keyword>
<evidence type="ECO:0000256" key="7">
    <source>
        <dbReference type="SAM" id="SignalP"/>
    </source>
</evidence>
<reference evidence="10" key="1">
    <citation type="submission" date="2023-07" db="EMBL/GenBank/DDBJ databases">
        <title>Thauera sp. CAU 1555 isolated from sand of Yaerae Beach.</title>
        <authorList>
            <person name="Kim W."/>
        </authorList>
    </citation>
    <scope>NUCLEOTIDE SEQUENCE [LARGE SCALE GENOMIC DNA]</scope>
    <source>
        <strain evidence="10">CAU 1555</strain>
    </source>
</reference>
<dbReference type="EMBL" id="JACYTO010000001">
    <property type="protein sequence ID" value="MBD8503137.1"/>
    <property type="molecule type" value="Genomic_DNA"/>
</dbReference>
<evidence type="ECO:0000256" key="4">
    <source>
        <dbReference type="ARBA" id="ARBA00022833"/>
    </source>
</evidence>
<keyword evidence="10" id="KW-1185">Reference proteome</keyword>
<evidence type="ECO:0000256" key="5">
    <source>
        <dbReference type="ARBA" id="ARBA00023049"/>
    </source>
</evidence>
<sequence length="273" mass="29505">MRALLRNALPALLAATMAVACQTVQTTGGGTVGVDRGQMMMVSAQEVEQASAQQYQQVLAEARKQNALNRDAATVQRVRRIANRLIGQTGVFRKDAPAWQWEVNVLSSKELNAWCMAGGKIAIYTGLVDQLKLTDDEIAAVMGHEIAHALREHARERISKSVATGIGVSVAGALLGVGESGQSLMGQVAKVTFELPNSRLHETEADRIGIELAARAGFDPRAAVTLWDKMASRSAGAPPEWLSTHPSHASRQRDLNDYAQRVMPLYRQAGGRQ</sequence>
<feature type="signal peptide" evidence="7">
    <location>
        <begin position="1"/>
        <end position="20"/>
    </location>
</feature>
<accession>A0ABR9BCF6</accession>
<evidence type="ECO:0000256" key="2">
    <source>
        <dbReference type="ARBA" id="ARBA00022723"/>
    </source>
</evidence>
<keyword evidence="1 6" id="KW-0645">Protease</keyword>
<protein>
    <submittedName>
        <fullName evidence="9">M48 family metallopeptidase</fullName>
    </submittedName>
</protein>
<dbReference type="CDD" id="cd07331">
    <property type="entry name" value="M48C_Oma1_like"/>
    <property type="match status" value="1"/>
</dbReference>
<comment type="similarity">
    <text evidence="6">Belongs to the peptidase M48 family.</text>
</comment>
<name>A0ABR9BCF6_9RHOO</name>
<keyword evidence="2" id="KW-0479">Metal-binding</keyword>
<evidence type="ECO:0000313" key="10">
    <source>
        <dbReference type="Proteomes" id="UP000603602"/>
    </source>
</evidence>
<dbReference type="PANTHER" id="PTHR22726">
    <property type="entry name" value="METALLOENDOPEPTIDASE OMA1"/>
    <property type="match status" value="1"/>
</dbReference>